<keyword evidence="1" id="KW-0378">Hydrolase</keyword>
<protein>
    <recommendedName>
        <fullName evidence="3">Peptidase A2 domain-containing protein</fullName>
    </recommendedName>
</protein>
<dbReference type="SUPFAM" id="SSF50630">
    <property type="entry name" value="Acid proteases"/>
    <property type="match status" value="1"/>
</dbReference>
<dbReference type="AlphaFoldDB" id="A0A8T0AA96"/>
<dbReference type="InterPro" id="IPR001995">
    <property type="entry name" value="Peptidase_A2_cat"/>
</dbReference>
<keyword evidence="5" id="KW-1185">Reference proteome</keyword>
<comment type="caution">
    <text evidence="4">The sequence shown here is derived from an EMBL/GenBank/DDBJ whole genome shotgun (WGS) entry which is preliminary data.</text>
</comment>
<evidence type="ECO:0000313" key="5">
    <source>
        <dbReference type="Proteomes" id="UP000606274"/>
    </source>
</evidence>
<gene>
    <name evidence="4" type="ORF">HF521_014163</name>
</gene>
<organism evidence="4 5">
    <name type="scientific">Silurus meridionalis</name>
    <name type="common">Southern catfish</name>
    <name type="synonym">Silurus soldatovi meridionalis</name>
    <dbReference type="NCBI Taxonomy" id="175797"/>
    <lineage>
        <taxon>Eukaryota</taxon>
        <taxon>Metazoa</taxon>
        <taxon>Chordata</taxon>
        <taxon>Craniata</taxon>
        <taxon>Vertebrata</taxon>
        <taxon>Euteleostomi</taxon>
        <taxon>Actinopterygii</taxon>
        <taxon>Neopterygii</taxon>
        <taxon>Teleostei</taxon>
        <taxon>Ostariophysi</taxon>
        <taxon>Siluriformes</taxon>
        <taxon>Siluridae</taxon>
        <taxon>Silurus</taxon>
    </lineage>
</organism>
<dbReference type="Gene3D" id="2.40.70.10">
    <property type="entry name" value="Acid Proteases"/>
    <property type="match status" value="1"/>
</dbReference>
<feature type="region of interest" description="Disordered" evidence="2">
    <location>
        <begin position="1"/>
        <end position="23"/>
    </location>
</feature>
<dbReference type="EMBL" id="JABFDY010000026">
    <property type="protein sequence ID" value="KAF7688157.1"/>
    <property type="molecule type" value="Genomic_DNA"/>
</dbReference>
<evidence type="ECO:0000313" key="4">
    <source>
        <dbReference type="EMBL" id="KAF7688157.1"/>
    </source>
</evidence>
<dbReference type="CDD" id="cd00303">
    <property type="entry name" value="retropepsin_like"/>
    <property type="match status" value="1"/>
</dbReference>
<dbReference type="InterPro" id="IPR001969">
    <property type="entry name" value="Aspartic_peptidase_AS"/>
</dbReference>
<evidence type="ECO:0000259" key="3">
    <source>
        <dbReference type="PROSITE" id="PS50175"/>
    </source>
</evidence>
<feature type="domain" description="Peptidase A2" evidence="3">
    <location>
        <begin position="82"/>
        <end position="96"/>
    </location>
</feature>
<dbReference type="Pfam" id="PF13975">
    <property type="entry name" value="gag-asp_proteas"/>
    <property type="match status" value="1"/>
</dbReference>
<dbReference type="Proteomes" id="UP000606274">
    <property type="component" value="Unassembled WGS sequence"/>
</dbReference>
<evidence type="ECO:0000256" key="1">
    <source>
        <dbReference type="ARBA" id="ARBA00022801"/>
    </source>
</evidence>
<dbReference type="PROSITE" id="PS50175">
    <property type="entry name" value="ASP_PROT_RETROV"/>
    <property type="match status" value="1"/>
</dbReference>
<feature type="compositionally biased region" description="Polar residues" evidence="2">
    <location>
        <begin position="13"/>
        <end position="22"/>
    </location>
</feature>
<sequence>MSSQTEPPEAANFQHQTSSQSPKIPESAVLMVCLPDEPHESSSDCLSVTTPAPGPRLLGNLLERGMAKKLYLAITVENELRLEALVDTGADLTLMSTQLFYRLQVEAKRQNRTLKTQKCALNVQSYSQNEVKLEQIAPIHLTIGPMSVVHSVYISPMDTYPLLIRKDLLDRFHCWILNN</sequence>
<accession>A0A8T0AA96</accession>
<evidence type="ECO:0000256" key="2">
    <source>
        <dbReference type="SAM" id="MobiDB-lite"/>
    </source>
</evidence>
<dbReference type="PROSITE" id="PS00141">
    <property type="entry name" value="ASP_PROTEASE"/>
    <property type="match status" value="1"/>
</dbReference>
<dbReference type="GO" id="GO:0006508">
    <property type="term" value="P:proteolysis"/>
    <property type="evidence" value="ECO:0007669"/>
    <property type="project" value="InterPro"/>
</dbReference>
<proteinExistence type="predicted"/>
<name>A0A8T0AA96_SILME</name>
<dbReference type="GO" id="GO:0004190">
    <property type="term" value="F:aspartic-type endopeptidase activity"/>
    <property type="evidence" value="ECO:0007669"/>
    <property type="project" value="InterPro"/>
</dbReference>
<dbReference type="InterPro" id="IPR021109">
    <property type="entry name" value="Peptidase_aspartic_dom_sf"/>
</dbReference>
<reference evidence="4" key="1">
    <citation type="submission" date="2020-08" db="EMBL/GenBank/DDBJ databases">
        <title>Chromosome-level assembly of Southern catfish (Silurus meridionalis) provides insights into visual adaptation to the nocturnal and benthic lifestyles.</title>
        <authorList>
            <person name="Zhang Y."/>
            <person name="Wang D."/>
            <person name="Peng Z."/>
        </authorList>
    </citation>
    <scope>NUCLEOTIDE SEQUENCE</scope>
    <source>
        <strain evidence="4">SWU-2019-XX</strain>
        <tissue evidence="4">Muscle</tissue>
    </source>
</reference>